<evidence type="ECO:0000256" key="5">
    <source>
        <dbReference type="ARBA" id="ARBA00022645"/>
    </source>
</evidence>
<evidence type="ECO:0000313" key="20">
    <source>
        <dbReference type="EMBL" id="PLR82824.1"/>
    </source>
</evidence>
<dbReference type="GO" id="GO:0008360">
    <property type="term" value="P:regulation of cell shape"/>
    <property type="evidence" value="ECO:0007669"/>
    <property type="project" value="UniProtKB-KW"/>
</dbReference>
<evidence type="ECO:0000259" key="18">
    <source>
        <dbReference type="Pfam" id="PF00905"/>
    </source>
</evidence>
<comment type="similarity">
    <text evidence="2">In the C-terminal section; belongs to the transpeptidase family.</text>
</comment>
<keyword evidence="14" id="KW-0961">Cell wall biogenesis/degradation</keyword>
<dbReference type="Gene3D" id="1.10.3810.10">
    <property type="entry name" value="Biosynthetic peptidoglycan transglycosylase-like"/>
    <property type="match status" value="1"/>
</dbReference>
<keyword evidence="4" id="KW-1003">Cell membrane</keyword>
<feature type="transmembrane region" description="Helical" evidence="17">
    <location>
        <begin position="6"/>
        <end position="24"/>
    </location>
</feature>
<dbReference type="InterPro" id="IPR023346">
    <property type="entry name" value="Lysozyme-like_dom_sf"/>
</dbReference>
<keyword evidence="11" id="KW-0573">Peptidoglycan synthesis</keyword>
<comment type="catalytic activity">
    <reaction evidence="16">
        <text>[GlcNAc-(1-&gt;4)-Mur2Ac(oyl-L-Ala-gamma-D-Glu-L-Lys-D-Ala-D-Ala)](n)-di-trans,octa-cis-undecaprenyl diphosphate + beta-D-GlcNAc-(1-&gt;4)-Mur2Ac(oyl-L-Ala-gamma-D-Glu-L-Lys-D-Ala-D-Ala)-di-trans,octa-cis-undecaprenyl diphosphate = [GlcNAc-(1-&gt;4)-Mur2Ac(oyl-L-Ala-gamma-D-Glu-L-Lys-D-Ala-D-Ala)](n+1)-di-trans,octa-cis-undecaprenyl diphosphate + di-trans,octa-cis-undecaprenyl diphosphate + H(+)</text>
        <dbReference type="Rhea" id="RHEA:23708"/>
        <dbReference type="Rhea" id="RHEA-COMP:9602"/>
        <dbReference type="Rhea" id="RHEA-COMP:9603"/>
        <dbReference type="ChEBI" id="CHEBI:15378"/>
        <dbReference type="ChEBI" id="CHEBI:58405"/>
        <dbReference type="ChEBI" id="CHEBI:60033"/>
        <dbReference type="ChEBI" id="CHEBI:78435"/>
        <dbReference type="EC" id="2.4.99.28"/>
    </reaction>
</comment>
<dbReference type="SUPFAM" id="SSF53955">
    <property type="entry name" value="Lysozyme-like"/>
    <property type="match status" value="1"/>
</dbReference>
<dbReference type="GO" id="GO:0030288">
    <property type="term" value="C:outer membrane-bounded periplasmic space"/>
    <property type="evidence" value="ECO:0007669"/>
    <property type="project" value="TreeGrafter"/>
</dbReference>
<keyword evidence="17" id="KW-0812">Transmembrane</keyword>
<keyword evidence="7" id="KW-0328">Glycosyltransferase</keyword>
<keyword evidence="9" id="KW-0378">Hydrolase</keyword>
<evidence type="ECO:0000256" key="17">
    <source>
        <dbReference type="SAM" id="Phobius"/>
    </source>
</evidence>
<dbReference type="GO" id="GO:0008658">
    <property type="term" value="F:penicillin binding"/>
    <property type="evidence" value="ECO:0007669"/>
    <property type="project" value="InterPro"/>
</dbReference>
<dbReference type="GO" id="GO:0071555">
    <property type="term" value="P:cell wall organization"/>
    <property type="evidence" value="ECO:0007669"/>
    <property type="project" value="UniProtKB-KW"/>
</dbReference>
<comment type="subcellular location">
    <subcellularLocation>
        <location evidence="1">Cell membrane</location>
    </subcellularLocation>
</comment>
<evidence type="ECO:0000256" key="1">
    <source>
        <dbReference type="ARBA" id="ARBA00004236"/>
    </source>
</evidence>
<name>A0A2N5GLX8_9BACI</name>
<evidence type="ECO:0000256" key="14">
    <source>
        <dbReference type="ARBA" id="ARBA00023316"/>
    </source>
</evidence>
<feature type="domain" description="Glycosyl transferase family 51" evidence="19">
    <location>
        <begin position="61"/>
        <end position="231"/>
    </location>
</feature>
<comment type="catalytic activity">
    <reaction evidence="15">
        <text>Preferential cleavage: (Ac)2-L-Lys-D-Ala-|-D-Ala. Also transpeptidation of peptidyl-alanyl moieties that are N-acyl substituents of D-alanine.</text>
        <dbReference type="EC" id="3.4.16.4"/>
    </reaction>
</comment>
<comment type="similarity">
    <text evidence="3">In the N-terminal section; belongs to the glycosyltransferase 51 family.</text>
</comment>
<accession>A0A2N5GLX8</accession>
<evidence type="ECO:0000256" key="9">
    <source>
        <dbReference type="ARBA" id="ARBA00022801"/>
    </source>
</evidence>
<evidence type="ECO:0000256" key="3">
    <source>
        <dbReference type="ARBA" id="ARBA00007739"/>
    </source>
</evidence>
<evidence type="ECO:0000256" key="4">
    <source>
        <dbReference type="ARBA" id="ARBA00022475"/>
    </source>
</evidence>
<dbReference type="GO" id="GO:0009252">
    <property type="term" value="P:peptidoglycan biosynthetic process"/>
    <property type="evidence" value="ECO:0007669"/>
    <property type="project" value="UniProtKB-KW"/>
</dbReference>
<reference evidence="20 22" key="1">
    <citation type="submission" date="2017-11" db="EMBL/GenBank/DDBJ databases">
        <title>Comparitive Functional Genomics of Dry Heat Resistant strains isolated from the Viking Spacecraft.</title>
        <authorList>
            <person name="Seuylemezian A."/>
            <person name="Cooper K."/>
            <person name="Vaishampayan P."/>
        </authorList>
    </citation>
    <scope>NUCLEOTIDE SEQUENCE [LARGE SCALE GENOMIC DNA]</scope>
    <source>
        <strain evidence="20 22">M4.6</strain>
    </source>
</reference>
<evidence type="ECO:0000256" key="7">
    <source>
        <dbReference type="ARBA" id="ARBA00022676"/>
    </source>
</evidence>
<reference evidence="21 23" key="2">
    <citation type="submission" date="2017-12" db="EMBL/GenBank/DDBJ databases">
        <title>Comparative Functional Genomics of Dry Heat Resistant strains isolated from the Viking Spacecraft.</title>
        <authorList>
            <person name="Seuylemezian A."/>
            <person name="Cooper K."/>
            <person name="Vaishampayan P."/>
        </authorList>
    </citation>
    <scope>NUCLEOTIDE SEQUENCE [LARGE SCALE GENOMIC DNA]</scope>
    <source>
        <strain evidence="21 23">ATCC 29669</strain>
    </source>
</reference>
<dbReference type="InterPro" id="IPR012338">
    <property type="entry name" value="Beta-lactam/transpept-like"/>
</dbReference>
<evidence type="ECO:0000259" key="19">
    <source>
        <dbReference type="Pfam" id="PF00912"/>
    </source>
</evidence>
<evidence type="ECO:0000256" key="2">
    <source>
        <dbReference type="ARBA" id="ARBA00007090"/>
    </source>
</evidence>
<keyword evidence="8" id="KW-0808">Transferase</keyword>
<dbReference type="PANTHER" id="PTHR32282:SF11">
    <property type="entry name" value="PENICILLIN-BINDING PROTEIN 1B"/>
    <property type="match status" value="1"/>
</dbReference>
<dbReference type="AlphaFoldDB" id="A0A2N5GLX8"/>
<keyword evidence="10" id="KW-0133">Cell shape</keyword>
<evidence type="ECO:0000256" key="6">
    <source>
        <dbReference type="ARBA" id="ARBA00022670"/>
    </source>
</evidence>
<keyword evidence="5" id="KW-0121">Carboxypeptidase</keyword>
<dbReference type="Pfam" id="PF00905">
    <property type="entry name" value="Transpeptidase"/>
    <property type="match status" value="1"/>
</dbReference>
<dbReference type="FunFam" id="1.10.3810.10:FF:000001">
    <property type="entry name" value="Penicillin-binding protein 1A"/>
    <property type="match status" value="1"/>
</dbReference>
<evidence type="ECO:0000313" key="22">
    <source>
        <dbReference type="Proteomes" id="UP000234951"/>
    </source>
</evidence>
<dbReference type="RefSeq" id="WP_101577240.1">
    <property type="nucleotide sequence ID" value="NZ_PGVA01000024.1"/>
</dbReference>
<evidence type="ECO:0000256" key="13">
    <source>
        <dbReference type="ARBA" id="ARBA00023268"/>
    </source>
</evidence>
<sequence>MRTLSGYFIISILFPLLIGTVFYATQETKKAKSLDTILEDIHVEETNLKQKSLILAGNGSIATELYNPENRVFLPFEQIPAFLKDIFIVSEDQNFYEHPGFDLTAIGRALTVNIKEDGIEQGASTITQQVARNLYLSHNKTYNRKLSEILYAYQLERTFSKDQILELYINAIYFQNGAYGIEAAAGFYFNKNTAQLTKGELAFLAAIPNNPSYYDPIEHFDHTKLRQERLIGLLKHSGLIGGSEAEQIKGEPIVLHIKKRVDQFPDYTAYVEDELHRLVAQQDGYDARFAEASEQEQAILEEELAAKVDDLLSSGIIIHTALDAGIQEKTVQAVQNHLGNIDAQGAAAVIRHRDMEIIALSGGKNYQKYDFHRAYQAYRQPGSAIKPLLVYAPYFERTKATASENVDAGRYCNKNYCPENYDGATYGRVPIEQAFIHSYNTPAVRLLEKIGIQEGFADIDHFHFKQVVSDDHVLPAAVGGFTYGMTPLELTGAYTVFPNGGQYRTPRTIRKITDRNGKILYAWNDQPVQIWSQQTIETVDQLLQKTLSSGTARKAYLPNRAAGGKTGTTNHFKDLWFVGYADDLTAGVWVGKDQPESIESLQNKAPQLMIWRDIVK</sequence>
<keyword evidence="17" id="KW-1133">Transmembrane helix</keyword>
<evidence type="ECO:0000256" key="16">
    <source>
        <dbReference type="ARBA" id="ARBA00049902"/>
    </source>
</evidence>
<evidence type="ECO:0000313" key="21">
    <source>
        <dbReference type="EMBL" id="PLR97171.1"/>
    </source>
</evidence>
<dbReference type="Gene3D" id="3.40.710.10">
    <property type="entry name" value="DD-peptidase/beta-lactamase superfamily"/>
    <property type="match status" value="1"/>
</dbReference>
<dbReference type="OrthoDB" id="9766909at2"/>
<keyword evidence="13" id="KW-0511">Multifunctional enzyme</keyword>
<dbReference type="GO" id="GO:0009002">
    <property type="term" value="F:serine-type D-Ala-D-Ala carboxypeptidase activity"/>
    <property type="evidence" value="ECO:0007669"/>
    <property type="project" value="UniProtKB-EC"/>
</dbReference>
<gene>
    <name evidence="20" type="ORF">CU635_10085</name>
    <name evidence="21" type="ORF">CVD25_11110</name>
</gene>
<dbReference type="EMBL" id="PGVA01000024">
    <property type="protein sequence ID" value="PLR82824.1"/>
    <property type="molecule type" value="Genomic_DNA"/>
</dbReference>
<evidence type="ECO:0000256" key="11">
    <source>
        <dbReference type="ARBA" id="ARBA00022984"/>
    </source>
</evidence>
<keyword evidence="23" id="KW-1185">Reference proteome</keyword>
<dbReference type="EMBL" id="PGVD01000028">
    <property type="protein sequence ID" value="PLR97171.1"/>
    <property type="molecule type" value="Genomic_DNA"/>
</dbReference>
<dbReference type="GO" id="GO:0006508">
    <property type="term" value="P:proteolysis"/>
    <property type="evidence" value="ECO:0007669"/>
    <property type="project" value="UniProtKB-KW"/>
</dbReference>
<dbReference type="InterPro" id="IPR036950">
    <property type="entry name" value="PBP_transglycosylase"/>
</dbReference>
<dbReference type="InterPro" id="IPR050396">
    <property type="entry name" value="Glycosyltr_51/Transpeptidase"/>
</dbReference>
<evidence type="ECO:0000256" key="8">
    <source>
        <dbReference type="ARBA" id="ARBA00022679"/>
    </source>
</evidence>
<dbReference type="GO" id="GO:0008955">
    <property type="term" value="F:peptidoglycan glycosyltransferase activity"/>
    <property type="evidence" value="ECO:0007669"/>
    <property type="project" value="UniProtKB-EC"/>
</dbReference>
<dbReference type="InterPro" id="IPR001460">
    <property type="entry name" value="PCN-bd_Tpept"/>
</dbReference>
<evidence type="ECO:0000256" key="10">
    <source>
        <dbReference type="ARBA" id="ARBA00022960"/>
    </source>
</evidence>
<evidence type="ECO:0000313" key="23">
    <source>
        <dbReference type="Proteomes" id="UP000235114"/>
    </source>
</evidence>
<feature type="domain" description="Penicillin-binding protein transpeptidase" evidence="18">
    <location>
        <begin position="345"/>
        <end position="586"/>
    </location>
</feature>
<dbReference type="Proteomes" id="UP000235114">
    <property type="component" value="Unassembled WGS sequence"/>
</dbReference>
<organism evidence="20 22">
    <name type="scientific">Bacillus canaveralius</name>
    <dbReference type="NCBI Taxonomy" id="1403243"/>
    <lineage>
        <taxon>Bacteria</taxon>
        <taxon>Bacillati</taxon>
        <taxon>Bacillota</taxon>
        <taxon>Bacilli</taxon>
        <taxon>Bacillales</taxon>
        <taxon>Bacillaceae</taxon>
        <taxon>Bacillus</taxon>
    </lineage>
</organism>
<protein>
    <submittedName>
        <fullName evidence="20">Penicillin-binding protein</fullName>
    </submittedName>
</protein>
<dbReference type="SUPFAM" id="SSF56601">
    <property type="entry name" value="beta-lactamase/transpeptidase-like"/>
    <property type="match status" value="1"/>
</dbReference>
<keyword evidence="6" id="KW-0645">Protease</keyword>
<dbReference type="Proteomes" id="UP000234951">
    <property type="component" value="Unassembled WGS sequence"/>
</dbReference>
<dbReference type="GO" id="GO:0005886">
    <property type="term" value="C:plasma membrane"/>
    <property type="evidence" value="ECO:0007669"/>
    <property type="project" value="UniProtKB-SubCell"/>
</dbReference>
<evidence type="ECO:0000256" key="12">
    <source>
        <dbReference type="ARBA" id="ARBA00023136"/>
    </source>
</evidence>
<dbReference type="Pfam" id="PF00912">
    <property type="entry name" value="Transgly"/>
    <property type="match status" value="1"/>
</dbReference>
<dbReference type="InterPro" id="IPR001264">
    <property type="entry name" value="Glyco_trans_51"/>
</dbReference>
<keyword evidence="12 17" id="KW-0472">Membrane</keyword>
<comment type="caution">
    <text evidence="20">The sequence shown here is derived from an EMBL/GenBank/DDBJ whole genome shotgun (WGS) entry which is preliminary data.</text>
</comment>
<dbReference type="PANTHER" id="PTHR32282">
    <property type="entry name" value="BINDING PROTEIN TRANSPEPTIDASE, PUTATIVE-RELATED"/>
    <property type="match status" value="1"/>
</dbReference>
<proteinExistence type="inferred from homology"/>
<evidence type="ECO:0000256" key="15">
    <source>
        <dbReference type="ARBA" id="ARBA00034000"/>
    </source>
</evidence>